<dbReference type="PANTHER" id="PTHR43798">
    <property type="entry name" value="MONOACYLGLYCEROL LIPASE"/>
    <property type="match status" value="1"/>
</dbReference>
<dbReference type="EMBL" id="VTUX01000004">
    <property type="protein sequence ID" value="KAA1192003.1"/>
    <property type="molecule type" value="Genomic_DNA"/>
</dbReference>
<keyword evidence="2" id="KW-0378">Hydrolase</keyword>
<organism evidence="2 3">
    <name type="scientific">Pseudohalioglobus sediminis</name>
    <dbReference type="NCBI Taxonomy" id="2606449"/>
    <lineage>
        <taxon>Bacteria</taxon>
        <taxon>Pseudomonadati</taxon>
        <taxon>Pseudomonadota</taxon>
        <taxon>Gammaproteobacteria</taxon>
        <taxon>Cellvibrionales</taxon>
        <taxon>Halieaceae</taxon>
        <taxon>Pseudohalioglobus</taxon>
    </lineage>
</organism>
<dbReference type="GO" id="GO:0016020">
    <property type="term" value="C:membrane"/>
    <property type="evidence" value="ECO:0007669"/>
    <property type="project" value="TreeGrafter"/>
</dbReference>
<evidence type="ECO:0000313" key="3">
    <source>
        <dbReference type="Proteomes" id="UP000323708"/>
    </source>
</evidence>
<dbReference type="GO" id="GO:0046464">
    <property type="term" value="P:acylglycerol catabolic process"/>
    <property type="evidence" value="ECO:0007669"/>
    <property type="project" value="TreeGrafter"/>
</dbReference>
<dbReference type="InterPro" id="IPR050266">
    <property type="entry name" value="AB_hydrolase_sf"/>
</dbReference>
<dbReference type="Pfam" id="PF00561">
    <property type="entry name" value="Abhydrolase_1"/>
    <property type="match status" value="1"/>
</dbReference>
<gene>
    <name evidence="2" type="ORF">F0M18_10815</name>
</gene>
<dbReference type="InterPro" id="IPR000073">
    <property type="entry name" value="AB_hydrolase_1"/>
</dbReference>
<reference evidence="2 3" key="1">
    <citation type="submission" date="2019-09" db="EMBL/GenBank/DDBJ databases">
        <authorList>
            <person name="Chen X.-Y."/>
        </authorList>
    </citation>
    <scope>NUCLEOTIDE SEQUENCE [LARGE SCALE GENOMIC DNA]</scope>
    <source>
        <strain evidence="2 3">NY5</strain>
    </source>
</reference>
<keyword evidence="3" id="KW-1185">Reference proteome</keyword>
<dbReference type="PANTHER" id="PTHR43798:SF33">
    <property type="entry name" value="HYDROLASE, PUTATIVE (AFU_ORTHOLOGUE AFUA_2G14860)-RELATED"/>
    <property type="match status" value="1"/>
</dbReference>
<protein>
    <submittedName>
        <fullName evidence="2">Alpha/beta hydrolase</fullName>
    </submittedName>
</protein>
<dbReference type="AlphaFoldDB" id="A0A5B0WY99"/>
<dbReference type="SUPFAM" id="SSF53474">
    <property type="entry name" value="alpha/beta-Hydrolases"/>
    <property type="match status" value="1"/>
</dbReference>
<dbReference type="GO" id="GO:0047372">
    <property type="term" value="F:monoacylglycerol lipase activity"/>
    <property type="evidence" value="ECO:0007669"/>
    <property type="project" value="TreeGrafter"/>
</dbReference>
<name>A0A5B0WY99_9GAMM</name>
<proteinExistence type="predicted"/>
<evidence type="ECO:0000313" key="2">
    <source>
        <dbReference type="EMBL" id="KAA1192003.1"/>
    </source>
</evidence>
<sequence>MLGYLLAVEPVFTQPCCNPFTVGNICSRHRYGLRIHYTAYYRLREPGPLRIEDWQARGKTAQLCGHDIFYIDEPARGEPWGTVLLIHGFPSASWDWWKIWPNLNRHHRVVAMDMLGFGFSAKPSPHDYRIMEQADICEALVAELGLTGFHVLAHDYGDTVAQEMLARQNAGQGAGQWQSCLFLNGGLFPETHHALLVQRLLLGRFGFLVRHAFSRASMRKSFDRVFGPNTKASDEEIEVLWQLFTRDNGQRNLHRLIHYMSDRRQHRQRWLDALREAKCPLGLINGSVDPVSGDHMVQRFIELVGDQHFIRRLPDIGHYPQLEAADDVSSAYREFLVLVGEPG</sequence>
<dbReference type="Gene3D" id="3.40.50.1820">
    <property type="entry name" value="alpha/beta hydrolase"/>
    <property type="match status" value="1"/>
</dbReference>
<dbReference type="Proteomes" id="UP000323708">
    <property type="component" value="Unassembled WGS sequence"/>
</dbReference>
<dbReference type="InterPro" id="IPR029058">
    <property type="entry name" value="AB_hydrolase_fold"/>
</dbReference>
<evidence type="ECO:0000259" key="1">
    <source>
        <dbReference type="Pfam" id="PF00561"/>
    </source>
</evidence>
<accession>A0A5B0WY99</accession>
<feature type="domain" description="AB hydrolase-1" evidence="1">
    <location>
        <begin position="82"/>
        <end position="324"/>
    </location>
</feature>
<comment type="caution">
    <text evidence="2">The sequence shown here is derived from an EMBL/GenBank/DDBJ whole genome shotgun (WGS) entry which is preliminary data.</text>
</comment>